<sequence>MEYYDHIYTQNSFQYCKVANLSRHLLNLMEANDGDIFAATELMSPVLFTPEQKNEPNENKSKPNIANEENDKKVFGIMDLKPNMVNKPPVFTEEATLEAMRKLKILPEDLVPQDAKNEIEITEGLKNPTTHMESEINHYSENSSMRFQISIELERRRFETISKIIEERNKIISGGKNSEKIEKIVNDQIKKLTSKNQSHTENEKSDKTKKGLNVKRKVSKRISKQNSKSKKFKIKTNHSKSGIHVKNIPMSENRKVENDRNKIPRRKRKNFISKFKTQSNSSQISSQNSIIISSIPQNKSVTAQNSIPKIPKIKNLKTKTKIVNGLKKNLASTNRRKAKINSGRFSDQKRKKIADIKKKQDDEQRAKAEKALERVKKVEERQKQMQEEKAAYVKQKAELRMKRLKNGESKFNQIRNGKKHEFELELQREERNYMQLQERKKKQFENEQKIRQEKIYKNVNFSRISAQRSLSKMRQKIIAKQQETNNQNQSQNQNQFFNNNKGSTNNYSVNGNSASNAVSLMDSCSESSQETESLPSGTEDSLFLIDSNVPMPPKSLHQNNLNEKSSETVKKLSTQEKIPRNPSSILNKKKSKPPIVKPNPRSLSMLQSTPPTRIQSLVKIAPCNSLVKMKMKKPLPVIGNNRTKIPCLRP</sequence>
<feature type="region of interest" description="Disordered" evidence="1">
    <location>
        <begin position="341"/>
        <end position="364"/>
    </location>
</feature>
<evidence type="ECO:0000256" key="1">
    <source>
        <dbReference type="SAM" id="MobiDB-lite"/>
    </source>
</evidence>
<proteinExistence type="predicted"/>
<evidence type="ECO:0000313" key="2">
    <source>
        <dbReference type="EMBL" id="OHS97661.1"/>
    </source>
</evidence>
<feature type="compositionally biased region" description="Basic and acidic residues" evidence="1">
    <location>
        <begin position="564"/>
        <end position="579"/>
    </location>
</feature>
<protein>
    <submittedName>
        <fullName evidence="2">Uncharacterized protein</fullName>
    </submittedName>
</protein>
<dbReference type="OrthoDB" id="10682023at2759"/>
<feature type="compositionally biased region" description="Basic and acidic residues" evidence="1">
    <location>
        <begin position="52"/>
        <end position="61"/>
    </location>
</feature>
<comment type="caution">
    <text evidence="2">The sequence shown here is derived from an EMBL/GenBank/DDBJ whole genome shotgun (WGS) entry which is preliminary data.</text>
</comment>
<feature type="compositionally biased region" description="Polar residues" evidence="1">
    <location>
        <begin position="522"/>
        <end position="539"/>
    </location>
</feature>
<gene>
    <name evidence="2" type="ORF">TRFO_36113</name>
</gene>
<keyword evidence="3" id="KW-1185">Reference proteome</keyword>
<dbReference type="Proteomes" id="UP000179807">
    <property type="component" value="Unassembled WGS sequence"/>
</dbReference>
<name>A0A1J4JJB6_9EUKA</name>
<feature type="compositionally biased region" description="Low complexity" evidence="1">
    <location>
        <begin position="481"/>
        <end position="519"/>
    </location>
</feature>
<dbReference type="GeneID" id="94845343"/>
<feature type="region of interest" description="Disordered" evidence="1">
    <location>
        <begin position="48"/>
        <end position="68"/>
    </location>
</feature>
<feature type="region of interest" description="Disordered" evidence="1">
    <location>
        <begin position="481"/>
        <end position="596"/>
    </location>
</feature>
<feature type="compositionally biased region" description="Basic residues" evidence="1">
    <location>
        <begin position="210"/>
        <end position="233"/>
    </location>
</feature>
<dbReference type="EMBL" id="MLAK01001103">
    <property type="protein sequence ID" value="OHS97661.1"/>
    <property type="molecule type" value="Genomic_DNA"/>
</dbReference>
<dbReference type="AlphaFoldDB" id="A0A1J4JJB6"/>
<feature type="compositionally biased region" description="Basic and acidic residues" evidence="1">
    <location>
        <begin position="198"/>
        <end position="209"/>
    </location>
</feature>
<accession>A0A1J4JJB6</accession>
<organism evidence="2 3">
    <name type="scientific">Tritrichomonas foetus</name>
    <dbReference type="NCBI Taxonomy" id="1144522"/>
    <lineage>
        <taxon>Eukaryota</taxon>
        <taxon>Metamonada</taxon>
        <taxon>Parabasalia</taxon>
        <taxon>Tritrichomonadida</taxon>
        <taxon>Tritrichomonadidae</taxon>
        <taxon>Tritrichomonas</taxon>
    </lineage>
</organism>
<feature type="compositionally biased region" description="Basic and acidic residues" evidence="1">
    <location>
        <begin position="353"/>
        <end position="364"/>
    </location>
</feature>
<feature type="region of interest" description="Disordered" evidence="1">
    <location>
        <begin position="192"/>
        <end position="233"/>
    </location>
</feature>
<dbReference type="RefSeq" id="XP_068350798.1">
    <property type="nucleotide sequence ID" value="XM_068510639.1"/>
</dbReference>
<evidence type="ECO:0000313" key="3">
    <source>
        <dbReference type="Proteomes" id="UP000179807"/>
    </source>
</evidence>
<reference evidence="2" key="1">
    <citation type="submission" date="2016-10" db="EMBL/GenBank/DDBJ databases">
        <authorList>
            <person name="Benchimol M."/>
            <person name="Almeida L.G."/>
            <person name="Vasconcelos A.T."/>
            <person name="Perreira-Neves A."/>
            <person name="Rosa I.A."/>
            <person name="Tasca T."/>
            <person name="Bogo M.R."/>
            <person name="de Souza W."/>
        </authorList>
    </citation>
    <scope>NUCLEOTIDE SEQUENCE [LARGE SCALE GENOMIC DNA]</scope>
    <source>
        <strain evidence="2">K</strain>
    </source>
</reference>
<dbReference type="VEuPathDB" id="TrichDB:TRFO_36113"/>